<protein>
    <submittedName>
        <fullName evidence="1">Uncharacterized protein</fullName>
    </submittedName>
</protein>
<proteinExistence type="predicted"/>
<dbReference type="Proteomes" id="UP000823749">
    <property type="component" value="Chromosome 11"/>
</dbReference>
<reference evidence="1" key="1">
    <citation type="submission" date="2020-08" db="EMBL/GenBank/DDBJ databases">
        <title>Plant Genome Project.</title>
        <authorList>
            <person name="Zhang R.-G."/>
        </authorList>
    </citation>
    <scope>NUCLEOTIDE SEQUENCE</scope>
    <source>
        <strain evidence="1">WSP0</strain>
        <tissue evidence="1">Leaf</tissue>
    </source>
</reference>
<name>A0AAV6I857_9ERIC</name>
<comment type="caution">
    <text evidence="1">The sequence shown here is derived from an EMBL/GenBank/DDBJ whole genome shotgun (WGS) entry which is preliminary data.</text>
</comment>
<sequence>MYGGGGIPVVKRWTTVVMLGVVIYGGTRLVFSATTGGGDGEMVRSGRRGEELIGGGDGRLVVVPRSVVMRILDEAHPTPLFPPISTPPNRK</sequence>
<accession>A0AAV6I857</accession>
<organism evidence="1 2">
    <name type="scientific">Rhododendron griersonianum</name>
    <dbReference type="NCBI Taxonomy" id="479676"/>
    <lineage>
        <taxon>Eukaryota</taxon>
        <taxon>Viridiplantae</taxon>
        <taxon>Streptophyta</taxon>
        <taxon>Embryophyta</taxon>
        <taxon>Tracheophyta</taxon>
        <taxon>Spermatophyta</taxon>
        <taxon>Magnoliopsida</taxon>
        <taxon>eudicotyledons</taxon>
        <taxon>Gunneridae</taxon>
        <taxon>Pentapetalae</taxon>
        <taxon>asterids</taxon>
        <taxon>Ericales</taxon>
        <taxon>Ericaceae</taxon>
        <taxon>Ericoideae</taxon>
        <taxon>Rhodoreae</taxon>
        <taxon>Rhododendron</taxon>
    </lineage>
</organism>
<dbReference type="EMBL" id="JACTNZ010000011">
    <property type="protein sequence ID" value="KAG5524718.1"/>
    <property type="molecule type" value="Genomic_DNA"/>
</dbReference>
<evidence type="ECO:0000313" key="2">
    <source>
        <dbReference type="Proteomes" id="UP000823749"/>
    </source>
</evidence>
<evidence type="ECO:0000313" key="1">
    <source>
        <dbReference type="EMBL" id="KAG5524718.1"/>
    </source>
</evidence>
<dbReference type="AlphaFoldDB" id="A0AAV6I857"/>
<gene>
    <name evidence="1" type="ORF">RHGRI_031406</name>
</gene>
<keyword evidence="2" id="KW-1185">Reference proteome</keyword>